<organism evidence="2 3">
    <name type="scientific">Ruoffia tabacinasalis</name>
    <dbReference type="NCBI Taxonomy" id="87458"/>
    <lineage>
        <taxon>Bacteria</taxon>
        <taxon>Bacillati</taxon>
        <taxon>Bacillota</taxon>
        <taxon>Bacilli</taxon>
        <taxon>Lactobacillales</taxon>
        <taxon>Aerococcaceae</taxon>
        <taxon>Ruoffia</taxon>
    </lineage>
</organism>
<protein>
    <submittedName>
        <fullName evidence="2">PTS glucitol/sorbitol transporter subunit IIA</fullName>
    </submittedName>
</protein>
<accession>A0ABS0LL73</accession>
<sequence length="119" mass="12912">MSFKTKVLEIGSMVPAFEEEMLVVLFGTNAPSELKDISVIHDPEADFADGTIKEGTQLVMGGNTYTVTKVGNAANANFEELGHLSIYFKDNDELLPGAIQVEPSVFPQVEIGEEISFSN</sequence>
<dbReference type="Proteomes" id="UP000823401">
    <property type="component" value="Unassembled WGS sequence"/>
</dbReference>
<name>A0ABS0LL73_9LACT</name>
<dbReference type="EMBL" id="JACCEL010000021">
    <property type="protein sequence ID" value="MBG9978832.1"/>
    <property type="molecule type" value="Genomic_DNA"/>
</dbReference>
<gene>
    <name evidence="2" type="ORF">HYQ42_08505</name>
</gene>
<dbReference type="PANTHER" id="PTHR40398">
    <property type="entry name" value="PTS SYSTEM GLUCITOL/SORBITOL-SPECIFIC EIIA COMPONENT"/>
    <property type="match status" value="1"/>
</dbReference>
<dbReference type="Pfam" id="PF03829">
    <property type="entry name" value="PTSIIA_gutA"/>
    <property type="match status" value="1"/>
</dbReference>
<dbReference type="SUPFAM" id="SSF141530">
    <property type="entry name" value="PTSIIA/GutA-like"/>
    <property type="match status" value="1"/>
</dbReference>
<evidence type="ECO:0000313" key="2">
    <source>
        <dbReference type="EMBL" id="MBG9978832.1"/>
    </source>
</evidence>
<proteinExistence type="predicted"/>
<dbReference type="PANTHER" id="PTHR40398:SF1">
    <property type="entry name" value="PTS SYSTEM GLUCITOL_SORBITOL-SPECIFIC EIIA COMPONENT"/>
    <property type="match status" value="1"/>
</dbReference>
<dbReference type="Gene3D" id="2.40.33.40">
    <property type="entry name" value="Phosphotransferase system, glucitol/sorbitol-specific IIA component"/>
    <property type="match status" value="1"/>
</dbReference>
<feature type="modified residue" description="Phosphohistidine; by HPr" evidence="1">
    <location>
        <position position="41"/>
    </location>
</feature>
<evidence type="ECO:0000313" key="3">
    <source>
        <dbReference type="Proteomes" id="UP000823401"/>
    </source>
</evidence>
<comment type="caution">
    <text evidence="2">The sequence shown here is derived from an EMBL/GenBank/DDBJ whole genome shotgun (WGS) entry which is preliminary data.</text>
</comment>
<reference evidence="2 3" key="1">
    <citation type="submission" date="2020-07" db="EMBL/GenBank/DDBJ databases">
        <title>Facklamia lactis sp. nov., isolated from raw milk.</title>
        <authorList>
            <person name="Doll E.V."/>
            <person name="Huptas C."/>
            <person name="Staib L."/>
            <person name="Wenning M."/>
            <person name="Scherer S."/>
        </authorList>
    </citation>
    <scope>NUCLEOTIDE SEQUENCE [LARGE SCALE GENOMIC DNA]</scope>
    <source>
        <strain evidence="2 3">DSM 104272</strain>
    </source>
</reference>
<evidence type="ECO:0000256" key="1">
    <source>
        <dbReference type="PROSITE-ProRule" id="PRU00420"/>
    </source>
</evidence>
<dbReference type="PROSITE" id="PS51097">
    <property type="entry name" value="PTS_EIIA_TYPE_5"/>
    <property type="match status" value="1"/>
</dbReference>
<dbReference type="InterPro" id="IPR036665">
    <property type="entry name" value="PTS_IIA_glucitol/sorbitol_sf"/>
</dbReference>
<keyword evidence="3" id="KW-1185">Reference proteome</keyword>
<dbReference type="InterPro" id="IPR004716">
    <property type="entry name" value="PTS_IIA_glucitol/sorbitol-sp"/>
</dbReference>
<dbReference type="RefSeq" id="WP_197104883.1">
    <property type="nucleotide sequence ID" value="NZ_JACCEL010000021.1"/>
</dbReference>